<dbReference type="AlphaFoldDB" id="A0A7J9CLJ7"/>
<evidence type="ECO:0000313" key="2">
    <source>
        <dbReference type="EMBL" id="MBA0749341.1"/>
    </source>
</evidence>
<dbReference type="Proteomes" id="UP000593579">
    <property type="component" value="Unassembled WGS sequence"/>
</dbReference>
<feature type="non-terminal residue" evidence="2">
    <location>
        <position position="114"/>
    </location>
</feature>
<feature type="compositionally biased region" description="Polar residues" evidence="1">
    <location>
        <begin position="100"/>
        <end position="114"/>
    </location>
</feature>
<evidence type="ECO:0000256" key="1">
    <source>
        <dbReference type="SAM" id="MobiDB-lite"/>
    </source>
</evidence>
<proteinExistence type="predicted"/>
<feature type="region of interest" description="Disordered" evidence="1">
    <location>
        <begin position="89"/>
        <end position="114"/>
    </location>
</feature>
<name>A0A7J9CLJ7_GOSGO</name>
<evidence type="ECO:0000313" key="3">
    <source>
        <dbReference type="Proteomes" id="UP000593579"/>
    </source>
</evidence>
<reference evidence="2 3" key="1">
    <citation type="journal article" date="2019" name="Genome Biol. Evol.">
        <title>Insights into the evolution of the New World diploid cottons (Gossypium, subgenus Houzingenia) based on genome sequencing.</title>
        <authorList>
            <person name="Grover C.E."/>
            <person name="Arick M.A. 2nd"/>
            <person name="Thrash A."/>
            <person name="Conover J.L."/>
            <person name="Sanders W.S."/>
            <person name="Peterson D.G."/>
            <person name="Frelichowski J.E."/>
            <person name="Scheffler J.A."/>
            <person name="Scheffler B.E."/>
            <person name="Wendel J.F."/>
        </authorList>
    </citation>
    <scope>NUCLEOTIDE SEQUENCE [LARGE SCALE GENOMIC DNA]</scope>
    <source>
        <strain evidence="2">5</strain>
        <tissue evidence="2">Leaf</tissue>
    </source>
</reference>
<sequence length="114" mass="13598">FQWTPYEDLAIRAVILDEFFPNPYIWHVKVPLVNYATVEMHQMDRVLDDEHKIDLQQTNTNWPIHSKPYLLSEEQRRWQIRVEREQRGLLNLKRMDDDTGPSTVPTQSQGPTPQ</sequence>
<dbReference type="OrthoDB" id="994755at2759"/>
<dbReference type="EMBL" id="JABEZY010000011">
    <property type="protein sequence ID" value="MBA0749341.1"/>
    <property type="molecule type" value="Genomic_DNA"/>
</dbReference>
<accession>A0A7J9CLJ7</accession>
<feature type="non-terminal residue" evidence="2">
    <location>
        <position position="1"/>
    </location>
</feature>
<gene>
    <name evidence="2" type="ORF">Gogos_003285</name>
</gene>
<organism evidence="2 3">
    <name type="scientific">Gossypium gossypioides</name>
    <name type="common">Mexican cotton</name>
    <name type="synonym">Selera gossypioides</name>
    <dbReference type="NCBI Taxonomy" id="34282"/>
    <lineage>
        <taxon>Eukaryota</taxon>
        <taxon>Viridiplantae</taxon>
        <taxon>Streptophyta</taxon>
        <taxon>Embryophyta</taxon>
        <taxon>Tracheophyta</taxon>
        <taxon>Spermatophyta</taxon>
        <taxon>Magnoliopsida</taxon>
        <taxon>eudicotyledons</taxon>
        <taxon>Gunneridae</taxon>
        <taxon>Pentapetalae</taxon>
        <taxon>rosids</taxon>
        <taxon>malvids</taxon>
        <taxon>Malvales</taxon>
        <taxon>Malvaceae</taxon>
        <taxon>Malvoideae</taxon>
        <taxon>Gossypium</taxon>
    </lineage>
</organism>
<comment type="caution">
    <text evidence="2">The sequence shown here is derived from an EMBL/GenBank/DDBJ whole genome shotgun (WGS) entry which is preliminary data.</text>
</comment>
<keyword evidence="3" id="KW-1185">Reference proteome</keyword>
<protein>
    <submittedName>
        <fullName evidence="2">Uncharacterized protein</fullName>
    </submittedName>
</protein>